<feature type="chain" id="PRO_5029833139" evidence="1">
    <location>
        <begin position="24"/>
        <end position="322"/>
    </location>
</feature>
<comment type="caution">
    <text evidence="2">The sequence shown here is derived from an EMBL/GenBank/DDBJ whole genome shotgun (WGS) entry which is preliminary data.</text>
</comment>
<dbReference type="Proteomes" id="UP000591131">
    <property type="component" value="Unassembled WGS sequence"/>
</dbReference>
<organism evidence="2 3">
    <name type="scientific">Perkinsus chesapeaki</name>
    <name type="common">Clam parasite</name>
    <name type="synonym">Perkinsus andrewsi</name>
    <dbReference type="NCBI Taxonomy" id="330153"/>
    <lineage>
        <taxon>Eukaryota</taxon>
        <taxon>Sar</taxon>
        <taxon>Alveolata</taxon>
        <taxon>Perkinsozoa</taxon>
        <taxon>Perkinsea</taxon>
        <taxon>Perkinsida</taxon>
        <taxon>Perkinsidae</taxon>
        <taxon>Perkinsus</taxon>
    </lineage>
</organism>
<sequence>MVCPIARFFTIGLLLLQRSIVDGIKSIFIGEVYKSLIRCADWIRGASSNENRRSYSINIMSDYTHRKDKALLGFDVMNRSTQGKELLKLTDVAYYSHSRKHGDRFEVAAHDVIMERLRHNTLALNFDIPPPKCSVVPALGEHLTRTLGRGLSKELKVNPRGQVTCTATVTETGSLHEVPFFRDKSEMSITMLLNQTSRRFNIATLGVGYQDSRKRDKDPQPSFDMARLRFMEYNARVVTIPHRDLFQRAALEDACEAQIEHYADHARSRVNVYKDVHRNAHPVKLILSLLTGTDLLHGSRDSLGALYRIESTIIVDIPGTPV</sequence>
<dbReference type="EMBL" id="JAAPAO010000014">
    <property type="protein sequence ID" value="KAF4677409.1"/>
    <property type="molecule type" value="Genomic_DNA"/>
</dbReference>
<dbReference type="AlphaFoldDB" id="A0A7J6N0J3"/>
<name>A0A7J6N0J3_PERCH</name>
<protein>
    <submittedName>
        <fullName evidence="2">Uncharacterized protein</fullName>
    </submittedName>
</protein>
<keyword evidence="1" id="KW-0732">Signal</keyword>
<proteinExistence type="predicted"/>
<keyword evidence="3" id="KW-1185">Reference proteome</keyword>
<evidence type="ECO:0000313" key="2">
    <source>
        <dbReference type="EMBL" id="KAF4677409.1"/>
    </source>
</evidence>
<gene>
    <name evidence="2" type="ORF">FOL47_001621</name>
</gene>
<reference evidence="2 3" key="1">
    <citation type="submission" date="2020-04" db="EMBL/GenBank/DDBJ databases">
        <title>Perkinsus chesapeaki whole genome sequence.</title>
        <authorList>
            <person name="Bogema D.R."/>
        </authorList>
    </citation>
    <scope>NUCLEOTIDE SEQUENCE [LARGE SCALE GENOMIC DNA]</scope>
    <source>
        <strain evidence="2">ATCC PRA-425</strain>
    </source>
</reference>
<evidence type="ECO:0000256" key="1">
    <source>
        <dbReference type="SAM" id="SignalP"/>
    </source>
</evidence>
<accession>A0A7J6N0J3</accession>
<evidence type="ECO:0000313" key="3">
    <source>
        <dbReference type="Proteomes" id="UP000591131"/>
    </source>
</evidence>
<feature type="signal peptide" evidence="1">
    <location>
        <begin position="1"/>
        <end position="23"/>
    </location>
</feature>